<reference evidence="1 2" key="1">
    <citation type="submission" date="2019-09" db="EMBL/GenBank/DDBJ databases">
        <title>A chromosome-level genome assembly of the Chinese tupelo Nyssa sinensis.</title>
        <authorList>
            <person name="Yang X."/>
            <person name="Kang M."/>
            <person name="Yang Y."/>
            <person name="Xiong H."/>
            <person name="Wang M."/>
            <person name="Zhang Z."/>
            <person name="Wang Z."/>
            <person name="Wu H."/>
            <person name="Ma T."/>
            <person name="Liu J."/>
            <person name="Xi Z."/>
        </authorList>
    </citation>
    <scope>NUCLEOTIDE SEQUENCE [LARGE SCALE GENOMIC DNA]</scope>
    <source>
        <strain evidence="1">J267</strain>
        <tissue evidence="1">Leaf</tissue>
    </source>
</reference>
<evidence type="ECO:0000313" key="1">
    <source>
        <dbReference type="EMBL" id="KAA8538674.1"/>
    </source>
</evidence>
<sequence>MHHRFVEFQVSDYVMVRIRPEQFTSGEVHKLQSRSADDPFVDSATPLKDVPLPNLEPLPLRLAYKDQIDAILDDQIVTTRDGSIQGFLVPCRGRPATDSTWITCEKLQQLDPDLLKFYQSRLEAHSMESSFSHPGRIGADTKIVTPFPLVYRCRRQRMAYPLSLWLGEDTGGPS</sequence>
<dbReference type="AlphaFoldDB" id="A0A5J5B7W0"/>
<dbReference type="Proteomes" id="UP000325577">
    <property type="component" value="Linkage Group LG15"/>
</dbReference>
<keyword evidence="2" id="KW-1185">Reference proteome</keyword>
<name>A0A5J5B7W0_9ASTE</name>
<dbReference type="SUPFAM" id="SSF54160">
    <property type="entry name" value="Chromo domain-like"/>
    <property type="match status" value="1"/>
</dbReference>
<gene>
    <name evidence="1" type="ORF">F0562_028282</name>
</gene>
<dbReference type="EMBL" id="CM018038">
    <property type="protein sequence ID" value="KAA8538674.1"/>
    <property type="molecule type" value="Genomic_DNA"/>
</dbReference>
<organism evidence="1 2">
    <name type="scientific">Nyssa sinensis</name>
    <dbReference type="NCBI Taxonomy" id="561372"/>
    <lineage>
        <taxon>Eukaryota</taxon>
        <taxon>Viridiplantae</taxon>
        <taxon>Streptophyta</taxon>
        <taxon>Embryophyta</taxon>
        <taxon>Tracheophyta</taxon>
        <taxon>Spermatophyta</taxon>
        <taxon>Magnoliopsida</taxon>
        <taxon>eudicotyledons</taxon>
        <taxon>Gunneridae</taxon>
        <taxon>Pentapetalae</taxon>
        <taxon>asterids</taxon>
        <taxon>Cornales</taxon>
        <taxon>Nyssaceae</taxon>
        <taxon>Nyssa</taxon>
    </lineage>
</organism>
<accession>A0A5J5B7W0</accession>
<protein>
    <recommendedName>
        <fullName evidence="3">Chromo domain-containing protein</fullName>
    </recommendedName>
</protein>
<proteinExistence type="predicted"/>
<evidence type="ECO:0000313" key="2">
    <source>
        <dbReference type="Proteomes" id="UP000325577"/>
    </source>
</evidence>
<dbReference type="OrthoDB" id="1648721at2759"/>
<evidence type="ECO:0008006" key="3">
    <source>
        <dbReference type="Google" id="ProtNLM"/>
    </source>
</evidence>
<dbReference type="InterPro" id="IPR016197">
    <property type="entry name" value="Chromo-like_dom_sf"/>
</dbReference>